<dbReference type="InterPro" id="IPR013784">
    <property type="entry name" value="Carb-bd-like_fold"/>
</dbReference>
<keyword evidence="6" id="KW-0732">Signal</keyword>
<dbReference type="InterPro" id="IPR014718">
    <property type="entry name" value="GH-type_carb-bd"/>
</dbReference>
<dbReference type="GO" id="GO:0071555">
    <property type="term" value="P:cell wall organization"/>
    <property type="evidence" value="ECO:0007669"/>
    <property type="project" value="UniProtKB-KW"/>
</dbReference>
<comment type="catalytic activity">
    <reaction evidence="1">
        <text>Endotype eliminative cleavage of L-alpha-rhamnopyranosyl-(1-&gt;4)-alpha-D-galactopyranosyluronic acid bonds of rhamnogalacturonan I domains in ramified hairy regions of pectin leaving L-rhamnopyranose at the reducing end and 4-deoxy-4,5-unsaturated D-galactopyranosyluronic acid at the non-reducing end.</text>
        <dbReference type="EC" id="4.2.2.23"/>
    </reaction>
</comment>
<keyword evidence="5" id="KW-0964">Secreted</keyword>
<accession>A0A250J5E6</accession>
<gene>
    <name evidence="13" type="ORF">CYFUS_004258</name>
</gene>
<dbReference type="InterPro" id="IPR016590">
    <property type="entry name" value="Rhamnogalacturonase_B"/>
</dbReference>
<evidence type="ECO:0000256" key="6">
    <source>
        <dbReference type="ARBA" id="ARBA00022729"/>
    </source>
</evidence>
<dbReference type="Pfam" id="PF14683">
    <property type="entry name" value="CBM-like"/>
    <property type="match status" value="1"/>
</dbReference>
<dbReference type="EMBL" id="CP022098">
    <property type="protein sequence ID" value="ATB38823.1"/>
    <property type="molecule type" value="Genomic_DNA"/>
</dbReference>
<dbReference type="Proteomes" id="UP000217257">
    <property type="component" value="Chromosome"/>
</dbReference>
<evidence type="ECO:0000256" key="7">
    <source>
        <dbReference type="ARBA" id="ARBA00023157"/>
    </source>
</evidence>
<organism evidence="13 14">
    <name type="scientific">Cystobacter fuscus</name>
    <dbReference type="NCBI Taxonomy" id="43"/>
    <lineage>
        <taxon>Bacteria</taxon>
        <taxon>Pseudomonadati</taxon>
        <taxon>Myxococcota</taxon>
        <taxon>Myxococcia</taxon>
        <taxon>Myxococcales</taxon>
        <taxon>Cystobacterineae</taxon>
        <taxon>Archangiaceae</taxon>
        <taxon>Cystobacter</taxon>
    </lineage>
</organism>
<evidence type="ECO:0000256" key="9">
    <source>
        <dbReference type="ARBA" id="ARBA00023316"/>
    </source>
</evidence>
<dbReference type="InterPro" id="IPR029411">
    <property type="entry name" value="RG-lyase_III"/>
</dbReference>
<dbReference type="InterPro" id="IPR008979">
    <property type="entry name" value="Galactose-bd-like_sf"/>
</dbReference>
<dbReference type="GO" id="GO:0102210">
    <property type="term" value="F:rhamnogalacturonan endolyase activity"/>
    <property type="evidence" value="ECO:0007669"/>
    <property type="project" value="UniProtKB-EC"/>
</dbReference>
<name>A0A250J5E6_9BACT</name>
<dbReference type="Pfam" id="PF09284">
    <property type="entry name" value="RhgB_N"/>
    <property type="match status" value="1"/>
</dbReference>
<evidence type="ECO:0000256" key="8">
    <source>
        <dbReference type="ARBA" id="ARBA00023239"/>
    </source>
</evidence>
<dbReference type="Gene3D" id="2.60.120.260">
    <property type="entry name" value="Galactose-binding domain-like"/>
    <property type="match status" value="1"/>
</dbReference>
<reference evidence="13 14" key="1">
    <citation type="submission" date="2017-06" db="EMBL/GenBank/DDBJ databases">
        <title>Sequencing and comparative analysis of myxobacterial genomes.</title>
        <authorList>
            <person name="Rupp O."/>
            <person name="Goesmann A."/>
            <person name="Sogaard-Andersen L."/>
        </authorList>
    </citation>
    <scope>NUCLEOTIDE SEQUENCE [LARGE SCALE GENOMIC DNA]</scope>
    <source>
        <strain evidence="13 14">DSM 52655</strain>
    </source>
</reference>
<protein>
    <recommendedName>
        <fullName evidence="4">rhamnogalacturonan endolyase</fullName>
        <ecNumber evidence="4">4.2.2.23</ecNumber>
    </recommendedName>
</protein>
<dbReference type="EC" id="4.2.2.23" evidence="4"/>
<dbReference type="SUPFAM" id="SSF49452">
    <property type="entry name" value="Starch-binding domain-like"/>
    <property type="match status" value="1"/>
</dbReference>
<dbReference type="KEGG" id="cfus:CYFUS_004258"/>
<dbReference type="Gene3D" id="2.70.98.10">
    <property type="match status" value="1"/>
</dbReference>
<evidence type="ECO:0000313" key="13">
    <source>
        <dbReference type="EMBL" id="ATB38823.1"/>
    </source>
</evidence>
<keyword evidence="7" id="KW-1015">Disulfide bond</keyword>
<comment type="similarity">
    <text evidence="3">Belongs to the polysaccharide lyase 4 family.</text>
</comment>
<keyword evidence="9" id="KW-0961">Cell wall biogenesis/degradation</keyword>
<dbReference type="SUPFAM" id="SSF49785">
    <property type="entry name" value="Galactose-binding domain-like"/>
    <property type="match status" value="1"/>
</dbReference>
<dbReference type="RefSeq" id="WP_198316674.1">
    <property type="nucleotide sequence ID" value="NZ_CP022098.1"/>
</dbReference>
<evidence type="ECO:0000256" key="3">
    <source>
        <dbReference type="ARBA" id="ARBA00010418"/>
    </source>
</evidence>
<dbReference type="PANTHER" id="PTHR36574">
    <property type="entry name" value="RHAMNOGALACTURONATE LYASE-RELATED"/>
    <property type="match status" value="1"/>
</dbReference>
<evidence type="ECO:0000259" key="11">
    <source>
        <dbReference type="Pfam" id="PF14683"/>
    </source>
</evidence>
<dbReference type="CDD" id="cd10320">
    <property type="entry name" value="RGL4_N"/>
    <property type="match status" value="1"/>
</dbReference>
<feature type="domain" description="Rhamnogalacturonase B N-terminal" evidence="10">
    <location>
        <begin position="14"/>
        <end position="261"/>
    </location>
</feature>
<evidence type="ECO:0000313" key="14">
    <source>
        <dbReference type="Proteomes" id="UP000217257"/>
    </source>
</evidence>
<evidence type="ECO:0000259" key="12">
    <source>
        <dbReference type="Pfam" id="PF14686"/>
    </source>
</evidence>
<dbReference type="AlphaFoldDB" id="A0A250J5E6"/>
<evidence type="ECO:0000256" key="2">
    <source>
        <dbReference type="ARBA" id="ARBA00004613"/>
    </source>
</evidence>
<evidence type="ECO:0000256" key="1">
    <source>
        <dbReference type="ARBA" id="ARBA00001324"/>
    </source>
</evidence>
<dbReference type="PANTHER" id="PTHR36574:SF1">
    <property type="entry name" value="RHAMNOGALACTURONATE LYASE-RELATED"/>
    <property type="match status" value="1"/>
</dbReference>
<dbReference type="InterPro" id="IPR015364">
    <property type="entry name" value="RhgB_N"/>
</dbReference>
<dbReference type="InterPro" id="IPR011013">
    <property type="entry name" value="Gal_mutarotase_sf_dom"/>
</dbReference>
<dbReference type="SUPFAM" id="SSF74650">
    <property type="entry name" value="Galactose mutarotase-like"/>
    <property type="match status" value="1"/>
</dbReference>
<dbReference type="GO" id="GO:0030246">
    <property type="term" value="F:carbohydrate binding"/>
    <property type="evidence" value="ECO:0007669"/>
    <property type="project" value="InterPro"/>
</dbReference>
<feature type="domain" description="Rhamnogalacturonan lyase" evidence="11">
    <location>
        <begin position="353"/>
        <end position="517"/>
    </location>
</feature>
<evidence type="ECO:0000259" key="10">
    <source>
        <dbReference type="Pfam" id="PF09284"/>
    </source>
</evidence>
<proteinExistence type="inferred from homology"/>
<comment type="subcellular location">
    <subcellularLocation>
        <location evidence="2">Secreted</location>
    </subcellularLocation>
</comment>
<feature type="domain" description="Rhamnogalacturonan lyase" evidence="12">
    <location>
        <begin position="271"/>
        <end position="339"/>
    </location>
</feature>
<dbReference type="Pfam" id="PF14686">
    <property type="entry name" value="fn3_3"/>
    <property type="match status" value="1"/>
</dbReference>
<evidence type="ECO:0000256" key="4">
    <source>
        <dbReference type="ARBA" id="ARBA00012437"/>
    </source>
</evidence>
<dbReference type="GO" id="GO:0045490">
    <property type="term" value="P:pectin catabolic process"/>
    <property type="evidence" value="ECO:0007669"/>
    <property type="project" value="TreeGrafter"/>
</dbReference>
<dbReference type="GO" id="GO:0005576">
    <property type="term" value="C:extracellular region"/>
    <property type="evidence" value="ECO:0007669"/>
    <property type="project" value="UniProtKB-SubCell"/>
</dbReference>
<dbReference type="InterPro" id="IPR029413">
    <property type="entry name" value="RG-lyase_II"/>
</dbReference>
<sequence>MALMMLPGKALAAFGITLSGGAYTVDTNAGLVFKVNGSNCDITSIKFNGGAELQSSSKGSHIGSGLGSATVTSSLSPSGTSGVITCSTSTLTHYYAVRRNENIIYMATYIVVEPSVGELRWITRLKSSVLTNVPAQSDLRGTDHAVESADVFGTSNGQTRSKYYGNQQARDLTVRGVTGSGVGVFMAYGNRESASGGPFFRDIQNQTGTDTEVYNYMNSGHNQTEPFRTGVLHGPYALVFTSGATPGVPDMSWMAGLGLTGWVSGRGYISGKASGVASGVGALVGFANTTAQYWTTPDASTGNFSSPAMKPGVYTQTLYQGELAVATRTVTVYSGTTTTGQNITSTWPEPSVLWRIGSWDGTPSWFANSNRYLDMHPSDVRNVSWGPLTYTVGSSGLSGFPAYQWKSGANNPTTVKFNLTSSQIAARTVRIGITAAFAGGRPQITVNNWTSSIPSPSTQPDSRGMTIGTYRGNNALYTYSVPASAFVTGTNTMTINIVSGSSGSAFLSPGVAYDAVDMY</sequence>
<dbReference type="Gene3D" id="2.60.40.1120">
    <property type="entry name" value="Carboxypeptidase-like, regulatory domain"/>
    <property type="match status" value="1"/>
</dbReference>
<evidence type="ECO:0000256" key="5">
    <source>
        <dbReference type="ARBA" id="ARBA00022525"/>
    </source>
</evidence>
<keyword evidence="8" id="KW-0456">Lyase</keyword>
<dbReference type="CDD" id="cd10317">
    <property type="entry name" value="RGL4_C"/>
    <property type="match status" value="1"/>
</dbReference>